<dbReference type="Proteomes" id="UP000183376">
    <property type="component" value="Chromosome I"/>
</dbReference>
<gene>
    <name evidence="3" type="ORF">SAMN04489726_0948</name>
</gene>
<evidence type="ECO:0000259" key="2">
    <source>
        <dbReference type="Pfam" id="PF20248"/>
    </source>
</evidence>
<dbReference type="RefSeq" id="WP_052407540.1">
    <property type="nucleotide sequence ID" value="NZ_JOEF01000015.1"/>
</dbReference>
<feature type="region of interest" description="Disordered" evidence="1">
    <location>
        <begin position="323"/>
        <end position="342"/>
    </location>
</feature>
<dbReference type="AlphaFoldDB" id="A0A1G9S7L2"/>
<proteinExistence type="predicted"/>
<dbReference type="EMBL" id="LT629701">
    <property type="protein sequence ID" value="SDM31456.1"/>
    <property type="molecule type" value="Genomic_DNA"/>
</dbReference>
<name>A0A1G9S7L2_ALLAB</name>
<dbReference type="STRING" id="211114.SAMN04489726_0948"/>
<sequence length="1054" mass="111433">MALSLQELLDLFPQDGEDFRLPLEELREIPGVGELLATWLGSADLTVRSTIADTGSLSVQGIFSFTVVEGPCPIEMSFTVDALNVVSGVSLDFTLPASEEDSGEEDSFAPHLVLTAMAGGVLTAALVLKFAGADGEQKEMEFSATYGEGTLSGIWESEDGVSWDDIAHALDSPPADLPPELVPVLTSVGFVYAKRKKAFVFAAKTEYVALAFASLPQKAGTGVAGPRLRMVLLEGVASTGLSDLPTVGDHVPLEEDLIFGGLQAFHLSAAMTVRKVKALNELLAEVNVQLGLPVRALTAGASVAATVAVAGVERTYGLVYPIRRRQKPPTPPPRTETTAEAEDVPAVASIALQVEFGPLRLYEIGLSYEDGTARITVGATLDAGGIELSAAELGFAITLGEGDWSFRPTLSGLGLSFDRKPIRIGGAFLAKQADPPYDMLFAGMAVIEAQVVSVKVLGAYARAEGGYPSLFLYGVLAGKRGIGPPPFQVRGIAAGFGYNSSVRVPAPAETPYFPLVGELGGHTERPPLEVLDDLLDGAGGQAPWLTPALGQIWFALGVDFTVFQLVDAQVLAMVEFGEDFTAALLGLATASFPVRRGSGPTYARVQLAMQALYTSADGMLALAAELTPESFVLDPECRLRGGLAYRTWFSGAHEGDFVFSLGGYHRDFDAPDHYPVVPRLGYTWGISNCVTVRGEAYCALTPSAFMVGGRLEVAFHSGIVDAWLIARLDALIQWKPFHFRLGIGVRIGFSVDLWLFTVSGEVGVDLDLWGPPVGGIATVHLWCIDFDVSFGADRDNEPDQVLWSDVQEQLPAREELLRITPLTGILPEDEDVKARRARAGDDRWVVSAAGFSFSTFTAVPASTAEAGGTLVEGGKPLDVRPMGEIGLTSAHTLRIKLGDDNDFDLEANGWTLEAVTANVPEALWGKGDPDQEGTEAPPLVEDQVTGMKIVVPPPAEHGTARETDDVALGVDLLDPAPSLPITPGDEATGPLPRPGEPGTIGVIAAGIAESTVAARDALYAELGTFGVAPAAANDRLPGFATRAQALFTAEPMTL</sequence>
<feature type="domain" description="DUF6603" evidence="2">
    <location>
        <begin position="352"/>
        <end position="855"/>
    </location>
</feature>
<dbReference type="eggNOG" id="ENOG502Z7M5">
    <property type="taxonomic scope" value="Bacteria"/>
</dbReference>
<evidence type="ECO:0000256" key="1">
    <source>
        <dbReference type="SAM" id="MobiDB-lite"/>
    </source>
</evidence>
<evidence type="ECO:0000313" key="3">
    <source>
        <dbReference type="EMBL" id="SDM31456.1"/>
    </source>
</evidence>
<keyword evidence="4" id="KW-1185">Reference proteome</keyword>
<protein>
    <recommendedName>
        <fullName evidence="2">DUF6603 domain-containing protein</fullName>
    </recommendedName>
</protein>
<reference evidence="3 4" key="1">
    <citation type="submission" date="2016-10" db="EMBL/GenBank/DDBJ databases">
        <authorList>
            <person name="de Groot N.N."/>
        </authorList>
    </citation>
    <scope>NUCLEOTIDE SEQUENCE [LARGE SCALE GENOMIC DNA]</scope>
    <source>
        <strain evidence="3 4">DSM 44149</strain>
    </source>
</reference>
<evidence type="ECO:0000313" key="4">
    <source>
        <dbReference type="Proteomes" id="UP000183376"/>
    </source>
</evidence>
<accession>A0A1G9S7L2</accession>
<dbReference type="OrthoDB" id="535891at2"/>
<organism evidence="3 4">
    <name type="scientific">Allokutzneria albata</name>
    <name type="common">Kibdelosporangium albatum</name>
    <dbReference type="NCBI Taxonomy" id="211114"/>
    <lineage>
        <taxon>Bacteria</taxon>
        <taxon>Bacillati</taxon>
        <taxon>Actinomycetota</taxon>
        <taxon>Actinomycetes</taxon>
        <taxon>Pseudonocardiales</taxon>
        <taxon>Pseudonocardiaceae</taxon>
        <taxon>Allokutzneria</taxon>
    </lineage>
</organism>
<dbReference type="Pfam" id="PF20248">
    <property type="entry name" value="DUF6603"/>
    <property type="match status" value="1"/>
</dbReference>
<dbReference type="InterPro" id="IPR046538">
    <property type="entry name" value="DUF6603"/>
</dbReference>